<dbReference type="EMBL" id="AUBJ02000001">
    <property type="protein sequence ID" value="MCP2330499.1"/>
    <property type="molecule type" value="Genomic_DNA"/>
</dbReference>
<dbReference type="SUPFAM" id="SSF142764">
    <property type="entry name" value="YgbK-like"/>
    <property type="match status" value="1"/>
</dbReference>
<evidence type="ECO:0000259" key="8">
    <source>
        <dbReference type="Pfam" id="PF17042"/>
    </source>
</evidence>
<evidence type="ECO:0000256" key="1">
    <source>
        <dbReference type="ARBA" id="ARBA00005715"/>
    </source>
</evidence>
<evidence type="ECO:0000256" key="2">
    <source>
        <dbReference type="ARBA" id="ARBA00022679"/>
    </source>
</evidence>
<name>A0ABT1JDY8_ACTCY</name>
<evidence type="ECO:0000256" key="3">
    <source>
        <dbReference type="ARBA" id="ARBA00022741"/>
    </source>
</evidence>
<keyword evidence="6" id="KW-0119">Carbohydrate metabolism</keyword>
<feature type="domain" description="Four-carbon acid sugar kinase N-terminal" evidence="7">
    <location>
        <begin position="36"/>
        <end position="284"/>
    </location>
</feature>
<dbReference type="Pfam" id="PF17042">
    <property type="entry name" value="NBD_C"/>
    <property type="match status" value="1"/>
</dbReference>
<dbReference type="Pfam" id="PF07005">
    <property type="entry name" value="SBD_N"/>
    <property type="match status" value="1"/>
</dbReference>
<keyword evidence="3" id="KW-0547">Nucleotide-binding</keyword>
<evidence type="ECO:0000256" key="6">
    <source>
        <dbReference type="ARBA" id="ARBA00023277"/>
    </source>
</evidence>
<dbReference type="Gene3D" id="3.40.50.10840">
    <property type="entry name" value="Putative sugar-binding, N-terminal domain"/>
    <property type="match status" value="1"/>
</dbReference>
<proteinExistence type="inferred from homology"/>
<sequence>MSTPAYPPADEIAPPRREPRALPRLAEGLVGDGTVLVAVDDDPTGAQTVHDVPLVTAWSDRELRWGLRHARTRGLLFVLTNSRSLDPDAAHRVATEVATTLARAATSVGVTVRLLSRGDSTLRGHYPVETDALAAAWQRATGEATDAVVLCPAYHEAGRVTVGGQHLVRVEGVWTPAERTEFSRDATFGFTAGDLPGWVAERSGGRISPAEVTVVDLATIRQGGVAGVVALLDRRLSDRNPSSPPAVVALDAAAAEDMEVTALALAELERAGHRFLYRTGPAYVRVRAGLPSAAPLQPAPVPRESGVLVVVGSHTALTTAQTAALRAARPLVDVTLPVDTLLTAPDDVVDEAARRVVGALRRGDDVLLETSRALRRGVDAADSLRIARVVSRALVSVVRAVRRECPPSCVVAKGGITSHEVAVHGLGVRRARVLGSLLPGAVSLWQPLDLDGRPAGPRYTVFPGNVGDEGSLVEVLHRVAPPPARG</sequence>
<evidence type="ECO:0000256" key="4">
    <source>
        <dbReference type="ARBA" id="ARBA00022777"/>
    </source>
</evidence>
<evidence type="ECO:0000256" key="5">
    <source>
        <dbReference type="ARBA" id="ARBA00022840"/>
    </source>
</evidence>
<organism evidence="9 10">
    <name type="scientific">Actinoalloteichus caeruleus DSM 43889</name>
    <dbReference type="NCBI Taxonomy" id="1120930"/>
    <lineage>
        <taxon>Bacteria</taxon>
        <taxon>Bacillati</taxon>
        <taxon>Actinomycetota</taxon>
        <taxon>Actinomycetes</taxon>
        <taxon>Pseudonocardiales</taxon>
        <taxon>Pseudonocardiaceae</taxon>
        <taxon>Actinoalloteichus</taxon>
        <taxon>Actinoalloteichus cyanogriseus</taxon>
    </lineage>
</organism>
<dbReference type="Gene3D" id="3.40.980.20">
    <property type="entry name" value="Four-carbon acid sugar kinase, nucleotide binding domain"/>
    <property type="match status" value="1"/>
</dbReference>
<dbReference type="InterPro" id="IPR042213">
    <property type="entry name" value="NBD_C_sf"/>
</dbReference>
<keyword evidence="2" id="KW-0808">Transferase</keyword>
<dbReference type="InterPro" id="IPR010737">
    <property type="entry name" value="4-carb_acid_sugar_kinase_N"/>
</dbReference>
<evidence type="ECO:0000313" key="10">
    <source>
        <dbReference type="Proteomes" id="UP000791080"/>
    </source>
</evidence>
<keyword evidence="5" id="KW-0067">ATP-binding</keyword>
<comment type="caution">
    <text evidence="9">The sequence shown here is derived from an EMBL/GenBank/DDBJ whole genome shotgun (WGS) entry which is preliminary data.</text>
</comment>
<protein>
    <submittedName>
        <fullName evidence="9">Uncharacterized conserved protein YgbK, DUF1537 family</fullName>
    </submittedName>
</protein>
<evidence type="ECO:0000259" key="7">
    <source>
        <dbReference type="Pfam" id="PF07005"/>
    </source>
</evidence>
<gene>
    <name evidence="9" type="ORF">G443_000769</name>
</gene>
<accession>A0ABT1JDY8</accession>
<reference evidence="9 10" key="1">
    <citation type="submission" date="2022-06" db="EMBL/GenBank/DDBJ databases">
        <title>Genomic Encyclopedia of Type Strains, Phase I: the one thousand microbial genomes (KMG-I) project.</title>
        <authorList>
            <person name="Kyrpides N."/>
        </authorList>
    </citation>
    <scope>NUCLEOTIDE SEQUENCE [LARGE SCALE GENOMIC DNA]</scope>
    <source>
        <strain evidence="9 10">DSM 43889</strain>
    </source>
</reference>
<keyword evidence="4" id="KW-0418">Kinase</keyword>
<keyword evidence="10" id="KW-1185">Reference proteome</keyword>
<dbReference type="Proteomes" id="UP000791080">
    <property type="component" value="Unassembled WGS sequence"/>
</dbReference>
<dbReference type="RefSeq" id="WP_026418013.1">
    <property type="nucleotide sequence ID" value="NZ_AUBJ02000001.1"/>
</dbReference>
<evidence type="ECO:0000313" key="9">
    <source>
        <dbReference type="EMBL" id="MCP2330499.1"/>
    </source>
</evidence>
<comment type="similarity">
    <text evidence="1">Belongs to the four-carbon acid sugar kinase family.</text>
</comment>
<dbReference type="InterPro" id="IPR031475">
    <property type="entry name" value="NBD_C"/>
</dbReference>
<feature type="domain" description="Four-carbon acid sugar kinase nucleotide binding" evidence="8">
    <location>
        <begin position="308"/>
        <end position="471"/>
    </location>
</feature>
<dbReference type="InterPro" id="IPR037051">
    <property type="entry name" value="4-carb_acid_sugar_kinase_N_sf"/>
</dbReference>